<dbReference type="eggNOG" id="KOG1337">
    <property type="taxonomic scope" value="Eukaryota"/>
</dbReference>
<dbReference type="VEuPathDB" id="FungiDB:F503_06103"/>
<proteinExistence type="predicted"/>
<dbReference type="SUPFAM" id="SSF82199">
    <property type="entry name" value="SET domain"/>
    <property type="match status" value="1"/>
</dbReference>
<dbReference type="InterPro" id="IPR050600">
    <property type="entry name" value="SETD3_SETD6_MTase"/>
</dbReference>
<dbReference type="PROSITE" id="PS50280">
    <property type="entry name" value="SET"/>
    <property type="match status" value="1"/>
</dbReference>
<feature type="region of interest" description="Disordered" evidence="1">
    <location>
        <begin position="403"/>
        <end position="436"/>
    </location>
</feature>
<dbReference type="EMBL" id="KE148184">
    <property type="protein sequence ID" value="EPE02187.1"/>
    <property type="molecule type" value="Genomic_DNA"/>
</dbReference>
<feature type="compositionally biased region" description="Acidic residues" evidence="1">
    <location>
        <begin position="411"/>
        <end position="434"/>
    </location>
</feature>
<dbReference type="AlphaFoldDB" id="S3BPA8"/>
<dbReference type="OrthoDB" id="441812at2759"/>
<keyword evidence="4" id="KW-1185">Reference proteome</keyword>
<dbReference type="OMA" id="AWYRSRC"/>
<evidence type="ECO:0000313" key="4">
    <source>
        <dbReference type="Proteomes" id="UP000016923"/>
    </source>
</evidence>
<dbReference type="Gene3D" id="3.90.1410.10">
    <property type="entry name" value="set domain protein methyltransferase, domain 1"/>
    <property type="match status" value="1"/>
</dbReference>
<dbReference type="InterPro" id="IPR001214">
    <property type="entry name" value="SET_dom"/>
</dbReference>
<dbReference type="STRING" id="1262450.S3BPA8"/>
<dbReference type="PANTHER" id="PTHR13271:SF76">
    <property type="entry name" value="SET DOMAIN-CONTAINING PROTEIN 8"/>
    <property type="match status" value="1"/>
</dbReference>
<gene>
    <name evidence="3" type="ORF">F503_06103</name>
</gene>
<accession>S3BPA8</accession>
<feature type="domain" description="SET" evidence="2">
    <location>
        <begin position="18"/>
        <end position="243"/>
    </location>
</feature>
<evidence type="ECO:0000256" key="1">
    <source>
        <dbReference type="SAM" id="MobiDB-lite"/>
    </source>
</evidence>
<dbReference type="PANTHER" id="PTHR13271">
    <property type="entry name" value="UNCHARACTERIZED PUTATIVE METHYLTRANSFERASE"/>
    <property type="match status" value="1"/>
</dbReference>
<feature type="region of interest" description="Disordered" evidence="1">
    <location>
        <begin position="487"/>
        <end position="514"/>
    </location>
</feature>
<sequence>MAHTQLPLETLPLWQSLNNVVFSSTHLAAIPAKGSGLVAGDEGNDGSAGALISVPSELVLHVEAVEEYAKQDRNFRQLLDAAGHQSARGDILLFLLVQLVVGLSQPGEELASLPVPWTEYVKFLPDDNAVEAKIVALEHEFDELREKSSNLPFWQAALWERESGPQLRHWFLVDAWYRSRCLDLPRSGPSMVPCIDMVNHSATPNAYYEELSSAVSVAADKVVLLLRPGQRVAASDEITISYSGSGESGSSDVKPASEMLFSYGFIDPKSARHSLVLPFRPFPDDPLAKAKLHVSGGPAQRLEVELLGDAADEDEDTLGASKVRWTCPFAYLMCVNEEDGLDFRLQQETDGSTQLRMFWQDVDVTESAQDFPSLLSTHQLAPIFYLRVVTVLQEAIEAQLERMQAAGGDQVETDDEDNDDDEMGDGQEQDDIEDGDVRSALATQAAILRDIESRVLSSALESLEAERSDLLSNATVVAYLGSMEASENTLAHEHAPNQGQDDEAMNEGADDDFS</sequence>
<evidence type="ECO:0000313" key="3">
    <source>
        <dbReference type="EMBL" id="EPE02187.1"/>
    </source>
</evidence>
<evidence type="ECO:0000259" key="2">
    <source>
        <dbReference type="PROSITE" id="PS50280"/>
    </source>
</evidence>
<name>S3BPA8_OPHP1</name>
<reference evidence="3 4" key="1">
    <citation type="journal article" date="2013" name="BMC Genomics">
        <title>The genome and transcriptome of the pine saprophyte Ophiostoma piceae, and a comparison with the bark beetle-associated pine pathogen Grosmannia clavigera.</title>
        <authorList>
            <person name="Haridas S."/>
            <person name="Wang Y."/>
            <person name="Lim L."/>
            <person name="Massoumi Alamouti S."/>
            <person name="Jackman S."/>
            <person name="Docking R."/>
            <person name="Robertson G."/>
            <person name="Birol I."/>
            <person name="Bohlmann J."/>
            <person name="Breuil C."/>
        </authorList>
    </citation>
    <scope>NUCLEOTIDE SEQUENCE [LARGE SCALE GENOMIC DNA]</scope>
    <source>
        <strain evidence="3 4">UAMH 11346</strain>
    </source>
</reference>
<dbReference type="InterPro" id="IPR046341">
    <property type="entry name" value="SET_dom_sf"/>
</dbReference>
<organism evidence="3 4">
    <name type="scientific">Ophiostoma piceae (strain UAMH 11346)</name>
    <name type="common">Sap stain fungus</name>
    <dbReference type="NCBI Taxonomy" id="1262450"/>
    <lineage>
        <taxon>Eukaryota</taxon>
        <taxon>Fungi</taxon>
        <taxon>Dikarya</taxon>
        <taxon>Ascomycota</taxon>
        <taxon>Pezizomycotina</taxon>
        <taxon>Sordariomycetes</taxon>
        <taxon>Sordariomycetidae</taxon>
        <taxon>Ophiostomatales</taxon>
        <taxon>Ophiostomataceae</taxon>
        <taxon>Ophiostoma</taxon>
    </lineage>
</organism>
<feature type="compositionally biased region" description="Acidic residues" evidence="1">
    <location>
        <begin position="500"/>
        <end position="514"/>
    </location>
</feature>
<dbReference type="GO" id="GO:0016279">
    <property type="term" value="F:protein-lysine N-methyltransferase activity"/>
    <property type="evidence" value="ECO:0007669"/>
    <property type="project" value="TreeGrafter"/>
</dbReference>
<dbReference type="Proteomes" id="UP000016923">
    <property type="component" value="Unassembled WGS sequence"/>
</dbReference>
<dbReference type="HOGENOM" id="CLU_044629_0_0_1"/>
<dbReference type="GO" id="GO:0005634">
    <property type="term" value="C:nucleus"/>
    <property type="evidence" value="ECO:0007669"/>
    <property type="project" value="TreeGrafter"/>
</dbReference>
<protein>
    <submittedName>
        <fullName evidence="3">Set domain-containing protein</fullName>
    </submittedName>
</protein>